<organism evidence="2 3">
    <name type="scientific">Demequina capsici</name>
    <dbReference type="NCBI Taxonomy" id="3075620"/>
    <lineage>
        <taxon>Bacteria</taxon>
        <taxon>Bacillati</taxon>
        <taxon>Actinomycetota</taxon>
        <taxon>Actinomycetes</taxon>
        <taxon>Micrococcales</taxon>
        <taxon>Demequinaceae</taxon>
        <taxon>Demequina</taxon>
    </lineage>
</organism>
<dbReference type="AlphaFoldDB" id="A0AA96F548"/>
<proteinExistence type="predicted"/>
<reference evidence="2 3" key="1">
    <citation type="submission" date="2023-09" db="EMBL/GenBank/DDBJ databases">
        <title>Demequina sp. a novel bacteria isolated from Capsicum annuum.</title>
        <authorList>
            <person name="Humaira Z."/>
            <person name="Lee J."/>
            <person name="Cho D."/>
        </authorList>
    </citation>
    <scope>NUCLEOTIDE SEQUENCE [LARGE SCALE GENOMIC DNA]</scope>
    <source>
        <strain evidence="2 3">OYTSA14</strain>
    </source>
</reference>
<keyword evidence="3" id="KW-1185">Reference proteome</keyword>
<dbReference type="EMBL" id="CP134879">
    <property type="protein sequence ID" value="WNM23977.1"/>
    <property type="molecule type" value="Genomic_DNA"/>
</dbReference>
<evidence type="ECO:0000256" key="1">
    <source>
        <dbReference type="SAM" id="Phobius"/>
    </source>
</evidence>
<dbReference type="Proteomes" id="UP001304125">
    <property type="component" value="Chromosome"/>
</dbReference>
<protein>
    <submittedName>
        <fullName evidence="2">Uncharacterized protein</fullName>
    </submittedName>
</protein>
<keyword evidence="1" id="KW-0472">Membrane</keyword>
<accession>A0AA96F548</accession>
<evidence type="ECO:0000313" key="3">
    <source>
        <dbReference type="Proteomes" id="UP001304125"/>
    </source>
</evidence>
<evidence type="ECO:0000313" key="2">
    <source>
        <dbReference type="EMBL" id="WNM23977.1"/>
    </source>
</evidence>
<feature type="transmembrane region" description="Helical" evidence="1">
    <location>
        <begin position="41"/>
        <end position="61"/>
    </location>
</feature>
<gene>
    <name evidence="2" type="ORF">RN606_11505</name>
</gene>
<name>A0AA96F548_9MICO</name>
<dbReference type="RefSeq" id="WP_313497309.1">
    <property type="nucleotide sequence ID" value="NZ_CP134879.1"/>
</dbReference>
<keyword evidence="1" id="KW-1133">Transmembrane helix</keyword>
<keyword evidence="1" id="KW-0812">Transmembrane</keyword>
<sequence length="94" mass="9834">MLPRRSPAQRLGWATVPAACSTVGVLVAYRLSGYEIDLELIAIVALAALGVWFLITAALAGRRDRAAEAAMADPIAAYAATAPSVDTPDEPRTP</sequence>
<feature type="transmembrane region" description="Helical" evidence="1">
    <location>
        <begin position="12"/>
        <end position="29"/>
    </location>
</feature>